<dbReference type="Proteomes" id="UP000324233">
    <property type="component" value="Chromosome"/>
</dbReference>
<reference evidence="3 4" key="1">
    <citation type="submission" date="2019-08" db="EMBL/GenBank/DDBJ databases">
        <title>Deep-cultivation of Planctomycetes and their phenomic and genomic characterization uncovers novel biology.</title>
        <authorList>
            <person name="Wiegand S."/>
            <person name="Jogler M."/>
            <person name="Boedeker C."/>
            <person name="Pinto D."/>
            <person name="Vollmers J."/>
            <person name="Rivas-Marin E."/>
            <person name="Kohn T."/>
            <person name="Peeters S.H."/>
            <person name="Heuer A."/>
            <person name="Rast P."/>
            <person name="Oberbeckmann S."/>
            <person name="Bunk B."/>
            <person name="Jeske O."/>
            <person name="Meyerdierks A."/>
            <person name="Storesund J.E."/>
            <person name="Kallscheuer N."/>
            <person name="Luecker S."/>
            <person name="Lage O.M."/>
            <person name="Pohl T."/>
            <person name="Merkel B.J."/>
            <person name="Hornburger P."/>
            <person name="Mueller R.-W."/>
            <person name="Bruemmer F."/>
            <person name="Labrenz M."/>
            <person name="Spormann A.M."/>
            <person name="Op den Camp H."/>
            <person name="Overmann J."/>
            <person name="Amann R."/>
            <person name="Jetten M.S.M."/>
            <person name="Mascher T."/>
            <person name="Medema M.H."/>
            <person name="Devos D.P."/>
            <person name="Kaster A.-K."/>
            <person name="Ovreas L."/>
            <person name="Rohde M."/>
            <person name="Galperin M.Y."/>
            <person name="Jogler C."/>
        </authorList>
    </citation>
    <scope>NUCLEOTIDE SEQUENCE [LARGE SCALE GENOMIC DNA]</scope>
    <source>
        <strain evidence="3 4">OJF2</strain>
    </source>
</reference>
<protein>
    <recommendedName>
        <fullName evidence="5">Prepilin-type N-terminal cleavage/methylation domain-containing protein</fullName>
    </recommendedName>
</protein>
<dbReference type="Gene3D" id="3.30.700.10">
    <property type="entry name" value="Glycoprotein, Type 4 Pilin"/>
    <property type="match status" value="1"/>
</dbReference>
<accession>A0A5B9WE43</accession>
<evidence type="ECO:0000313" key="3">
    <source>
        <dbReference type="EMBL" id="QEH38170.1"/>
    </source>
</evidence>
<dbReference type="SUPFAM" id="SSF54523">
    <property type="entry name" value="Pili subunits"/>
    <property type="match status" value="1"/>
</dbReference>
<keyword evidence="2" id="KW-0472">Membrane</keyword>
<evidence type="ECO:0008006" key="5">
    <source>
        <dbReference type="Google" id="ProtNLM"/>
    </source>
</evidence>
<dbReference type="Pfam" id="PF07963">
    <property type="entry name" value="N_methyl"/>
    <property type="match status" value="1"/>
</dbReference>
<dbReference type="KEGG" id="agv:OJF2_67680"/>
<dbReference type="AlphaFoldDB" id="A0A5B9WE43"/>
<gene>
    <name evidence="3" type="ORF">OJF2_67680</name>
</gene>
<keyword evidence="2" id="KW-1133">Transmembrane helix</keyword>
<dbReference type="RefSeq" id="WP_168222181.1">
    <property type="nucleotide sequence ID" value="NZ_CP042997.1"/>
</dbReference>
<feature type="compositionally biased region" description="Polar residues" evidence="1">
    <location>
        <begin position="411"/>
        <end position="424"/>
    </location>
</feature>
<dbReference type="InterPro" id="IPR012902">
    <property type="entry name" value="N_methyl_site"/>
</dbReference>
<dbReference type="NCBIfam" id="TIGR02532">
    <property type="entry name" value="IV_pilin_GFxxxE"/>
    <property type="match status" value="1"/>
</dbReference>
<name>A0A5B9WE43_9BACT</name>
<keyword evidence="4" id="KW-1185">Reference proteome</keyword>
<dbReference type="InterPro" id="IPR045584">
    <property type="entry name" value="Pilin-like"/>
</dbReference>
<proteinExistence type="predicted"/>
<keyword evidence="2" id="KW-0812">Transmembrane</keyword>
<sequence>MRIRRRVRPGRGAGAFTLVELLVVIAIVGLVSVAAFAVLSHASVAASGAARELQAALVAARDAAMATGRPHGIRLLPDPAFPVSRLADGSIDPSKPLCASRFIPIETAPDYAEGFVVLNIDPGPGLQGFPGKYPRSSTESYPYPGKVLMIEESPVDIFTNLVHPPTSWFWNVRIGDRIRIDGSGTWYTVVGPMTTPNPEMFVNCGTPGVDFQGTKSPLIRYFDSWVEAEYLFLVDGRDDNGDGFVDEGFDGIDNNANGLVDEIGEWEQEAWSDAQAQAFFQSRRYVISRRPVPSPGGVPVTLPSSTVIDLSTWSTTRERSRLPVNAYSGEADILIGPRGDVMPTTVYSTPASTPFGAPFLHFWIADRSDVFDPDLSATPRLPVLGDEDPGNGRALRGSPFLVSMNARSGRIESTTPTPIGSSTAGAGRDPGFPFRAVEQGGR</sequence>
<organism evidence="3 4">
    <name type="scientific">Aquisphaera giovannonii</name>
    <dbReference type="NCBI Taxonomy" id="406548"/>
    <lineage>
        <taxon>Bacteria</taxon>
        <taxon>Pseudomonadati</taxon>
        <taxon>Planctomycetota</taxon>
        <taxon>Planctomycetia</taxon>
        <taxon>Isosphaerales</taxon>
        <taxon>Isosphaeraceae</taxon>
        <taxon>Aquisphaera</taxon>
    </lineage>
</organism>
<evidence type="ECO:0000256" key="1">
    <source>
        <dbReference type="SAM" id="MobiDB-lite"/>
    </source>
</evidence>
<evidence type="ECO:0000256" key="2">
    <source>
        <dbReference type="SAM" id="Phobius"/>
    </source>
</evidence>
<feature type="region of interest" description="Disordered" evidence="1">
    <location>
        <begin position="408"/>
        <end position="442"/>
    </location>
</feature>
<feature type="transmembrane region" description="Helical" evidence="2">
    <location>
        <begin position="12"/>
        <end position="39"/>
    </location>
</feature>
<dbReference type="EMBL" id="CP042997">
    <property type="protein sequence ID" value="QEH38170.1"/>
    <property type="molecule type" value="Genomic_DNA"/>
</dbReference>
<evidence type="ECO:0000313" key="4">
    <source>
        <dbReference type="Proteomes" id="UP000324233"/>
    </source>
</evidence>